<keyword evidence="2" id="KW-1185">Reference proteome</keyword>
<comment type="caution">
    <text evidence="1">The sequence shown here is derived from an EMBL/GenBank/DDBJ whole genome shotgun (WGS) entry which is preliminary data.</text>
</comment>
<dbReference type="AlphaFoldDB" id="A0A4Q5LKD6"/>
<accession>A0A4Q5LKD6</accession>
<proteinExistence type="predicted"/>
<gene>
    <name evidence="1" type="ORF">EWM62_15940</name>
</gene>
<reference evidence="1 2" key="1">
    <citation type="submission" date="2019-02" db="EMBL/GenBank/DDBJ databases">
        <title>Bacterial novel species Mucilaginibacter sp. 17JY9-4 isolated from soil.</title>
        <authorList>
            <person name="Jung H.-Y."/>
        </authorList>
    </citation>
    <scope>NUCLEOTIDE SEQUENCE [LARGE SCALE GENOMIC DNA]</scope>
    <source>
        <strain evidence="1 2">17JY9-4</strain>
    </source>
</reference>
<dbReference type="Proteomes" id="UP000293331">
    <property type="component" value="Unassembled WGS sequence"/>
</dbReference>
<sequence length="263" mass="29715">MSTILHVLNGDSTLYGFEQTGIAGDVMVWREVLSEGPVSERITSANFWQQRSAFICKTFDETPHRYHEGMVAQLEKLSGPYEEINLWFEFDLHCQVNLLGVMMLLSQQTNLSGPAVYLICPSEVTGVSDFRGMGELNGEQLESLFDNTRVQLGDYDFELATEAWDLYVAGNAVKLQAWLSSTTFWANMQCLKPAMEAHLKRLRVNAEGLNYIQQRLLDIYNSGTHDRPGIYAAFWANEKIYGMGDSELDIHLDELTARGLITP</sequence>
<evidence type="ECO:0008006" key="3">
    <source>
        <dbReference type="Google" id="ProtNLM"/>
    </source>
</evidence>
<dbReference type="OrthoDB" id="127805at2"/>
<dbReference type="EMBL" id="SEWG01000006">
    <property type="protein sequence ID" value="RYU87981.1"/>
    <property type="molecule type" value="Genomic_DNA"/>
</dbReference>
<evidence type="ECO:0000313" key="2">
    <source>
        <dbReference type="Proteomes" id="UP000293331"/>
    </source>
</evidence>
<evidence type="ECO:0000313" key="1">
    <source>
        <dbReference type="EMBL" id="RYU87981.1"/>
    </source>
</evidence>
<organism evidence="1 2">
    <name type="scientific">Mucilaginibacter terrigena</name>
    <dbReference type="NCBI Taxonomy" id="2492395"/>
    <lineage>
        <taxon>Bacteria</taxon>
        <taxon>Pseudomonadati</taxon>
        <taxon>Bacteroidota</taxon>
        <taxon>Sphingobacteriia</taxon>
        <taxon>Sphingobacteriales</taxon>
        <taxon>Sphingobacteriaceae</taxon>
        <taxon>Mucilaginibacter</taxon>
    </lineage>
</organism>
<protein>
    <recommendedName>
        <fullName evidence="3">DUF1835 domain-containing protein</fullName>
    </recommendedName>
</protein>
<dbReference type="RefSeq" id="WP_129877674.1">
    <property type="nucleotide sequence ID" value="NZ_SEWG01000006.1"/>
</dbReference>
<name>A0A4Q5LKD6_9SPHI</name>